<sequence>MTKKILHEKDRYKASIKKIKGLQLIALNIIIISFTYQFFKLWYLEFKGFDNKRKTLKYYFRTAKYFQSVLDEFALSHKDN</sequence>
<keyword evidence="1" id="KW-0472">Membrane</keyword>
<reference evidence="2" key="1">
    <citation type="submission" date="2022-05" db="EMBL/GenBank/DDBJ databases">
        <title>Comparative genomics of Staphylococcus equorum isolates.</title>
        <authorList>
            <person name="Luelf R.H."/>
        </authorList>
    </citation>
    <scope>NUCLEOTIDE SEQUENCE</scope>
    <source>
        <strain evidence="2">TMW 2.2497</strain>
    </source>
</reference>
<dbReference type="AlphaFoldDB" id="A0A9X4L1P8"/>
<dbReference type="RefSeq" id="WP_002512336.1">
    <property type="nucleotide sequence ID" value="NZ_JAMBPY010000001.1"/>
</dbReference>
<organism evidence="2 3">
    <name type="scientific">Staphylococcus equorum</name>
    <dbReference type="NCBI Taxonomy" id="246432"/>
    <lineage>
        <taxon>Bacteria</taxon>
        <taxon>Bacillati</taxon>
        <taxon>Bacillota</taxon>
        <taxon>Bacilli</taxon>
        <taxon>Bacillales</taxon>
        <taxon>Staphylococcaceae</taxon>
        <taxon>Staphylococcus</taxon>
    </lineage>
</organism>
<evidence type="ECO:0000313" key="2">
    <source>
        <dbReference type="EMBL" id="MDG0844817.1"/>
    </source>
</evidence>
<comment type="caution">
    <text evidence="2">The sequence shown here is derived from an EMBL/GenBank/DDBJ whole genome shotgun (WGS) entry which is preliminary data.</text>
</comment>
<keyword evidence="3" id="KW-1185">Reference proteome</keyword>
<dbReference type="EMBL" id="JAMBQA010000001">
    <property type="protein sequence ID" value="MDG0844817.1"/>
    <property type="molecule type" value="Genomic_DNA"/>
</dbReference>
<name>A0A9X4L1P8_9STAP</name>
<keyword evidence="1" id="KW-1133">Transmembrane helix</keyword>
<keyword evidence="1" id="KW-0812">Transmembrane</keyword>
<proteinExistence type="predicted"/>
<evidence type="ECO:0000313" key="3">
    <source>
        <dbReference type="Proteomes" id="UP001152422"/>
    </source>
</evidence>
<gene>
    <name evidence="2" type="ORF">M4L89_00990</name>
</gene>
<accession>A0A9X4L1P8</accession>
<evidence type="ECO:0000256" key="1">
    <source>
        <dbReference type="SAM" id="Phobius"/>
    </source>
</evidence>
<feature type="transmembrane region" description="Helical" evidence="1">
    <location>
        <begin position="21"/>
        <end position="39"/>
    </location>
</feature>
<dbReference type="Proteomes" id="UP001152422">
    <property type="component" value="Unassembled WGS sequence"/>
</dbReference>
<protein>
    <submittedName>
        <fullName evidence="2">Uncharacterized protein</fullName>
    </submittedName>
</protein>